<name>A0A7C4GE37_UNCW3</name>
<dbReference type="PANTHER" id="PTHR34094">
    <property type="match status" value="1"/>
</dbReference>
<comment type="caution">
    <text evidence="2">The sequence shown here is derived from an EMBL/GenBank/DDBJ whole genome shotgun (WGS) entry which is preliminary data.</text>
</comment>
<dbReference type="InterPro" id="IPR025164">
    <property type="entry name" value="Toastrack_DUF4097"/>
</dbReference>
<dbReference type="Pfam" id="PF13349">
    <property type="entry name" value="DUF4097"/>
    <property type="match status" value="1"/>
</dbReference>
<organism evidence="2">
    <name type="scientific">candidate division WOR-3 bacterium</name>
    <dbReference type="NCBI Taxonomy" id="2052148"/>
    <lineage>
        <taxon>Bacteria</taxon>
        <taxon>Bacteria division WOR-3</taxon>
    </lineage>
</organism>
<sequence>MRKLLRSRWLLPALGLAAICCLYLYRAESSETRTHAAAGIGSLNLSSSNGALTVSASADTLVTVRILRYCYGRDSADAARALENVRVEETLVGDQWWIAARIPAGRRAAGAEFTASCRAKTSLNLATSNGKIAVTGMTASVSATTSNGPITLSNCEGDADLATTNSPITLTGTSGSARLKTSNGKTVIQVHRGPVNVKTSNGEIDCDLSDLGPTQNAVLRTSNGKVTLRLPADVSALVDASTSNGSVTIAGFPSVTYELQERERQRARIGSGAATVTITTSNADVVIRAR</sequence>
<feature type="domain" description="DUF4097" evidence="1">
    <location>
        <begin position="120"/>
        <end position="287"/>
    </location>
</feature>
<dbReference type="EMBL" id="DSUT01000123">
    <property type="protein sequence ID" value="HGK28477.1"/>
    <property type="molecule type" value="Genomic_DNA"/>
</dbReference>
<evidence type="ECO:0000259" key="1">
    <source>
        <dbReference type="Pfam" id="PF13349"/>
    </source>
</evidence>
<protein>
    <recommendedName>
        <fullName evidence="1">DUF4097 domain-containing protein</fullName>
    </recommendedName>
</protein>
<proteinExistence type="predicted"/>
<gene>
    <name evidence="2" type="ORF">ENS41_05925</name>
</gene>
<dbReference type="PANTHER" id="PTHR34094:SF1">
    <property type="entry name" value="PROTEIN FAM185A"/>
    <property type="match status" value="1"/>
</dbReference>
<accession>A0A7C4GE37</accession>
<reference evidence="2" key="1">
    <citation type="journal article" date="2020" name="mSystems">
        <title>Genome- and Community-Level Interaction Insights into Carbon Utilization and Element Cycling Functions of Hydrothermarchaeota in Hydrothermal Sediment.</title>
        <authorList>
            <person name="Zhou Z."/>
            <person name="Liu Y."/>
            <person name="Xu W."/>
            <person name="Pan J."/>
            <person name="Luo Z.H."/>
            <person name="Li M."/>
        </authorList>
    </citation>
    <scope>NUCLEOTIDE SEQUENCE [LARGE SCALE GENOMIC DNA]</scope>
    <source>
        <strain evidence="2">SpSt-488</strain>
    </source>
</reference>
<dbReference type="AlphaFoldDB" id="A0A7C4GE37"/>
<evidence type="ECO:0000313" key="2">
    <source>
        <dbReference type="EMBL" id="HGK28477.1"/>
    </source>
</evidence>